<sequence>MLDPRVAQALAASGRRVVITGAGGWLGLATLDSLASALGPQFARRIRAFGSSARTLHLRDGIDIEQRPLAELAALSAAPTFVLHFAFLTKDRAEEMDEAAYRTANEAIGDQVLAALEPIGAEAVFVASSGAAYKAHDAAASPAMRLYGELKLAEEDRFVAWAEAHGRRAVIARIFNVTGPYINKHQAYALASFILDGLAGRPIVVRAPREVMRGYVAIDELISLALAEMAAAPSGVVRFDSGGQALELGEVAHVVAGHFPRVTVDRAPIVEDGPDLYFGDDAAYQARLRRHGIVAQPLAEHVAKTIDYLRGGQ</sequence>
<dbReference type="RefSeq" id="WP_184242701.1">
    <property type="nucleotide sequence ID" value="NZ_JACHLR010000002.1"/>
</dbReference>
<dbReference type="Proteomes" id="UP000555448">
    <property type="component" value="Unassembled WGS sequence"/>
</dbReference>
<dbReference type="PANTHER" id="PTHR43245">
    <property type="entry name" value="BIFUNCTIONAL POLYMYXIN RESISTANCE PROTEIN ARNA"/>
    <property type="match status" value="1"/>
</dbReference>
<evidence type="ECO:0000259" key="1">
    <source>
        <dbReference type="Pfam" id="PF01370"/>
    </source>
</evidence>
<name>A0A7W7K814_9SPHN</name>
<evidence type="ECO:0000313" key="2">
    <source>
        <dbReference type="EMBL" id="MBB4857424.1"/>
    </source>
</evidence>
<dbReference type="SUPFAM" id="SSF51735">
    <property type="entry name" value="NAD(P)-binding Rossmann-fold domains"/>
    <property type="match status" value="1"/>
</dbReference>
<dbReference type="InterPro" id="IPR001509">
    <property type="entry name" value="Epimerase_deHydtase"/>
</dbReference>
<dbReference type="AlphaFoldDB" id="A0A7W7K814"/>
<comment type="caution">
    <text evidence="2">The sequence shown here is derived from an EMBL/GenBank/DDBJ whole genome shotgun (WGS) entry which is preliminary data.</text>
</comment>
<gene>
    <name evidence="2" type="ORF">HNO88_000731</name>
</gene>
<keyword evidence="3" id="KW-1185">Reference proteome</keyword>
<dbReference type="InterPro" id="IPR050177">
    <property type="entry name" value="Lipid_A_modif_metabolic_enz"/>
</dbReference>
<accession>A0A7W7K814</accession>
<evidence type="ECO:0000313" key="3">
    <source>
        <dbReference type="Proteomes" id="UP000555448"/>
    </source>
</evidence>
<dbReference type="Pfam" id="PF01370">
    <property type="entry name" value="Epimerase"/>
    <property type="match status" value="1"/>
</dbReference>
<organism evidence="2 3">
    <name type="scientific">Novosphingobium chloroacetimidivorans</name>
    <dbReference type="NCBI Taxonomy" id="1428314"/>
    <lineage>
        <taxon>Bacteria</taxon>
        <taxon>Pseudomonadati</taxon>
        <taxon>Pseudomonadota</taxon>
        <taxon>Alphaproteobacteria</taxon>
        <taxon>Sphingomonadales</taxon>
        <taxon>Sphingomonadaceae</taxon>
        <taxon>Novosphingobium</taxon>
    </lineage>
</organism>
<dbReference type="InterPro" id="IPR036291">
    <property type="entry name" value="NAD(P)-bd_dom_sf"/>
</dbReference>
<dbReference type="EMBL" id="JACHLR010000002">
    <property type="protein sequence ID" value="MBB4857424.1"/>
    <property type="molecule type" value="Genomic_DNA"/>
</dbReference>
<dbReference type="Gene3D" id="3.40.50.720">
    <property type="entry name" value="NAD(P)-binding Rossmann-like Domain"/>
    <property type="match status" value="1"/>
</dbReference>
<feature type="domain" description="NAD-dependent epimerase/dehydratase" evidence="1">
    <location>
        <begin position="17"/>
        <end position="231"/>
    </location>
</feature>
<protein>
    <submittedName>
        <fullName evidence="2">Nucleoside-diphosphate-sugar epimerase</fullName>
    </submittedName>
</protein>
<proteinExistence type="predicted"/>
<dbReference type="PANTHER" id="PTHR43245:SF13">
    <property type="entry name" value="UDP-D-APIOSE_UDP-D-XYLOSE SYNTHASE 2"/>
    <property type="match status" value="1"/>
</dbReference>
<reference evidence="2 3" key="1">
    <citation type="submission" date="2020-08" db="EMBL/GenBank/DDBJ databases">
        <title>Functional genomics of gut bacteria from endangered species of beetles.</title>
        <authorList>
            <person name="Carlos-Shanley C."/>
        </authorList>
    </citation>
    <scope>NUCLEOTIDE SEQUENCE [LARGE SCALE GENOMIC DNA]</scope>
    <source>
        <strain evidence="2 3">S00245</strain>
    </source>
</reference>